<evidence type="ECO:0000256" key="13">
    <source>
        <dbReference type="SAM" id="MobiDB-lite"/>
    </source>
</evidence>
<dbReference type="PANTHER" id="PTHR12064:SF97">
    <property type="entry name" value="METAL TRANSPORTER CNNM-5"/>
    <property type="match status" value="1"/>
</dbReference>
<evidence type="ECO:0000256" key="14">
    <source>
        <dbReference type="SAM" id="Phobius"/>
    </source>
</evidence>
<sequence>MLLVSAIMAGMLMGYMSIDKLNILILTMEGNDIEKAQAARILPIINQSHNVLVSLLLVNAGALEALPIWLNRIVPESTAILFSVTFVLMFGEILPSAIFTGKNQLAIAAAVAPLCHFVMAIMCPIAWPICKVLDVLIGESNDITQYKRKELKALIRLQQSSSQINPILPSTKSLTTSSTSSPTSSISPGACTSLQKEEVNILHGALDMSKKSVIDIATPFEDVFMLDGDALLNFELMVDILACGYSRIPVFLNHRPNIIGLLLVKRLIVIDSDAERPIKNLTLRKPLVVSPDYSCYAMLNQFQIGKGQFALITQQAAYVEACWKANFTIDPSYVTIQGVITIENILEELLQEEIQDETDIIAQCIGQDYPKIRRQKLRESGMRRAAKVFKALATRVRRRLRLRTQSRPSPSTPLLILWTTKMFTGIIEEMGTCVELVEKNDMVMWDGSVSSGVVLVVEATLAFEGAYIGCSIAINGTCLTVTEIDETTHRLSFGVAPESLRKTNLKSLKSGDKVNVERAMGAHDRNSGHFVQGHVDGTGDIIDMTREGDSLWIKIKVDKNLMEFIIPKGFIAIDGTSLTVCEVNQAAGWFNVMLITHTQNSIILPTKKVGDAVNIEGDVMGKYAAKSTGALVTRLEVLEKSQTKSLLAAGIVGGAIGACLAFVVAQK</sequence>
<keyword evidence="10 12" id="KW-1133">Transmembrane helix</keyword>
<evidence type="ECO:0000256" key="8">
    <source>
        <dbReference type="ARBA" id="ARBA00022692"/>
    </source>
</evidence>
<dbReference type="CDD" id="cd04590">
    <property type="entry name" value="CBS_pair_CorC_HlyC_assoc"/>
    <property type="match status" value="1"/>
</dbReference>
<proteinExistence type="predicted"/>
<dbReference type="CDD" id="cd00402">
    <property type="entry name" value="Riboflavin_synthase_like"/>
    <property type="match status" value="1"/>
</dbReference>
<dbReference type="InterPro" id="IPR046342">
    <property type="entry name" value="CBS_dom_sf"/>
</dbReference>
<feature type="transmembrane region" description="Helical" evidence="14">
    <location>
        <begin position="646"/>
        <end position="665"/>
    </location>
</feature>
<organism evidence="17 18">
    <name type="scientific">Thraustotheca clavata</name>
    <dbReference type="NCBI Taxonomy" id="74557"/>
    <lineage>
        <taxon>Eukaryota</taxon>
        <taxon>Sar</taxon>
        <taxon>Stramenopiles</taxon>
        <taxon>Oomycota</taxon>
        <taxon>Saprolegniomycetes</taxon>
        <taxon>Saprolegniales</taxon>
        <taxon>Achlyaceae</taxon>
        <taxon>Thraustotheca</taxon>
    </lineage>
</organism>
<evidence type="ECO:0000259" key="16">
    <source>
        <dbReference type="PROSITE" id="PS51846"/>
    </source>
</evidence>
<dbReference type="InterPro" id="IPR045095">
    <property type="entry name" value="ACDP"/>
</dbReference>
<evidence type="ECO:0000256" key="3">
    <source>
        <dbReference type="ARBA" id="ARBA00004887"/>
    </source>
</evidence>
<feature type="transmembrane region" description="Helical" evidence="14">
    <location>
        <begin position="105"/>
        <end position="127"/>
    </location>
</feature>
<comment type="caution">
    <text evidence="17">The sequence shown here is derived from an EMBL/GenBank/DDBJ whole genome shotgun (WGS) entry which is preliminary data.</text>
</comment>
<dbReference type="FunFam" id="3.10.580.10:FF:000006">
    <property type="entry name" value="DUF21 and CBS domain protein"/>
    <property type="match status" value="1"/>
</dbReference>
<keyword evidence="6" id="KW-0686">Riboflavin biosynthesis</keyword>
<dbReference type="FunFam" id="2.40.30.20:FF:000003">
    <property type="entry name" value="Riboflavin synthase, alpha subunit"/>
    <property type="match status" value="1"/>
</dbReference>
<name>A0A1W0A6Q4_9STRA</name>
<keyword evidence="18" id="KW-1185">Reference proteome</keyword>
<feature type="domain" description="Lumazine-binding" evidence="15">
    <location>
        <begin position="422"/>
        <end position="529"/>
    </location>
</feature>
<evidence type="ECO:0000313" key="17">
    <source>
        <dbReference type="EMBL" id="OQS05898.1"/>
    </source>
</evidence>
<dbReference type="InterPro" id="IPR023366">
    <property type="entry name" value="ATP_synth_asu-like_sf"/>
</dbReference>
<dbReference type="GO" id="GO:0030026">
    <property type="term" value="P:intracellular manganese ion homeostasis"/>
    <property type="evidence" value="ECO:0007669"/>
    <property type="project" value="TreeGrafter"/>
</dbReference>
<gene>
    <name evidence="17" type="ORF">THRCLA_02016</name>
</gene>
<dbReference type="InterPro" id="IPR026017">
    <property type="entry name" value="Lumazine-bd_dom"/>
</dbReference>
<feature type="transmembrane region" description="Helical" evidence="14">
    <location>
        <begin position="6"/>
        <end position="28"/>
    </location>
</feature>
<dbReference type="PROSITE" id="PS51846">
    <property type="entry name" value="CNNM"/>
    <property type="match status" value="1"/>
</dbReference>
<evidence type="ECO:0000256" key="7">
    <source>
        <dbReference type="ARBA" id="ARBA00022679"/>
    </source>
</evidence>
<evidence type="ECO:0000259" key="15">
    <source>
        <dbReference type="PROSITE" id="PS51177"/>
    </source>
</evidence>
<comment type="pathway">
    <text evidence="3">Cofactor biosynthesis; riboflavin biosynthesis; riboflavin from 2-hydroxy-3-oxobutyl phosphate and 5-amino-6-(D-ribitylamino)uracil: step 2/2.</text>
</comment>
<protein>
    <recommendedName>
        <fullName evidence="5">Riboflavin synthase</fullName>
        <ecNumber evidence="4">2.5.1.9</ecNumber>
    </recommendedName>
</protein>
<dbReference type="GO" id="GO:0009231">
    <property type="term" value="P:riboflavin biosynthetic process"/>
    <property type="evidence" value="ECO:0007669"/>
    <property type="project" value="UniProtKB-KW"/>
</dbReference>
<evidence type="ECO:0000256" key="9">
    <source>
        <dbReference type="ARBA" id="ARBA00022737"/>
    </source>
</evidence>
<dbReference type="NCBIfam" id="TIGR00187">
    <property type="entry name" value="ribE"/>
    <property type="match status" value="1"/>
</dbReference>
<evidence type="ECO:0000313" key="18">
    <source>
        <dbReference type="Proteomes" id="UP000243217"/>
    </source>
</evidence>
<dbReference type="InterPro" id="IPR002550">
    <property type="entry name" value="CNNM"/>
</dbReference>
<dbReference type="Proteomes" id="UP000243217">
    <property type="component" value="Unassembled WGS sequence"/>
</dbReference>
<feature type="domain" description="CNNM transmembrane" evidence="16">
    <location>
        <begin position="1"/>
        <end position="168"/>
    </location>
</feature>
<dbReference type="Gene3D" id="2.40.30.20">
    <property type="match status" value="2"/>
</dbReference>
<keyword evidence="7" id="KW-0808">Transferase</keyword>
<dbReference type="InterPro" id="IPR017938">
    <property type="entry name" value="Riboflavin_synthase-like_b-brl"/>
</dbReference>
<dbReference type="PROSITE" id="PS51177">
    <property type="entry name" value="LUMAZINE_BIND"/>
    <property type="match status" value="2"/>
</dbReference>
<evidence type="ECO:0000256" key="6">
    <source>
        <dbReference type="ARBA" id="ARBA00022619"/>
    </source>
</evidence>
<dbReference type="NCBIfam" id="NF006767">
    <property type="entry name" value="PRK09289.1"/>
    <property type="match status" value="1"/>
</dbReference>
<feature type="transmembrane region" description="Helical" evidence="14">
    <location>
        <begin position="49"/>
        <end position="68"/>
    </location>
</feature>
<evidence type="ECO:0000256" key="5">
    <source>
        <dbReference type="ARBA" id="ARBA00013950"/>
    </source>
</evidence>
<evidence type="ECO:0000256" key="2">
    <source>
        <dbReference type="ARBA" id="ARBA00004141"/>
    </source>
</evidence>
<dbReference type="GO" id="GO:0016020">
    <property type="term" value="C:membrane"/>
    <property type="evidence" value="ECO:0007669"/>
    <property type="project" value="UniProtKB-SubCell"/>
</dbReference>
<reference evidence="17 18" key="1">
    <citation type="journal article" date="2014" name="Genome Biol. Evol.">
        <title>The secreted proteins of Achlya hypogyna and Thraustotheca clavata identify the ancestral oomycete secretome and reveal gene acquisitions by horizontal gene transfer.</title>
        <authorList>
            <person name="Misner I."/>
            <person name="Blouin N."/>
            <person name="Leonard G."/>
            <person name="Richards T.A."/>
            <person name="Lane C.E."/>
        </authorList>
    </citation>
    <scope>NUCLEOTIDE SEQUENCE [LARGE SCALE GENOMIC DNA]</scope>
    <source>
        <strain evidence="17 18">ATCC 34112</strain>
    </source>
</reference>
<dbReference type="GO" id="GO:0010960">
    <property type="term" value="P:magnesium ion homeostasis"/>
    <property type="evidence" value="ECO:0007669"/>
    <property type="project" value="InterPro"/>
</dbReference>
<dbReference type="Pfam" id="PF00677">
    <property type="entry name" value="Lum_binding"/>
    <property type="match status" value="2"/>
</dbReference>
<feature type="domain" description="Lumazine-binding" evidence="15">
    <location>
        <begin position="530"/>
        <end position="628"/>
    </location>
</feature>
<dbReference type="OrthoDB" id="5353557at2759"/>
<dbReference type="SUPFAM" id="SSF63380">
    <property type="entry name" value="Riboflavin synthase domain-like"/>
    <property type="match status" value="2"/>
</dbReference>
<evidence type="ECO:0000256" key="11">
    <source>
        <dbReference type="ARBA" id="ARBA00023136"/>
    </source>
</evidence>
<evidence type="ECO:0000256" key="4">
    <source>
        <dbReference type="ARBA" id="ARBA00012827"/>
    </source>
</evidence>
<keyword evidence="11 12" id="KW-0472">Membrane</keyword>
<dbReference type="EC" id="2.5.1.9" evidence="4"/>
<dbReference type="Pfam" id="PF01595">
    <property type="entry name" value="CNNM"/>
    <property type="match status" value="1"/>
</dbReference>
<evidence type="ECO:0000256" key="10">
    <source>
        <dbReference type="ARBA" id="ARBA00022989"/>
    </source>
</evidence>
<dbReference type="PANTHER" id="PTHR12064">
    <property type="entry name" value="METAL TRANSPORTER CNNM"/>
    <property type="match status" value="1"/>
</dbReference>
<dbReference type="FunFam" id="2.40.30.20:FF:000004">
    <property type="entry name" value="Riboflavin synthase, alpha subunit"/>
    <property type="match status" value="1"/>
</dbReference>
<feature type="region of interest" description="Disordered" evidence="13">
    <location>
        <begin position="166"/>
        <end position="189"/>
    </location>
</feature>
<keyword evidence="9" id="KW-0677">Repeat</keyword>
<dbReference type="Gene3D" id="3.10.580.10">
    <property type="entry name" value="CBS-domain"/>
    <property type="match status" value="1"/>
</dbReference>
<comment type="function">
    <text evidence="1">Catalyzes the dismutation of two molecules of 6,7-dimethyl-8-ribityllumazine, resulting in the formation of riboflavin and 5-amino-6-(D-ribitylamino)uracil.</text>
</comment>
<feature type="compositionally biased region" description="Low complexity" evidence="13">
    <location>
        <begin position="166"/>
        <end position="188"/>
    </location>
</feature>
<dbReference type="GO" id="GO:0005737">
    <property type="term" value="C:cytoplasm"/>
    <property type="evidence" value="ECO:0007669"/>
    <property type="project" value="TreeGrafter"/>
</dbReference>
<dbReference type="InterPro" id="IPR044751">
    <property type="entry name" value="Ion_transp-like_CBS"/>
</dbReference>
<accession>A0A1W0A6Q4</accession>
<evidence type="ECO:0000256" key="12">
    <source>
        <dbReference type="PROSITE-ProRule" id="PRU01193"/>
    </source>
</evidence>
<dbReference type="STRING" id="74557.A0A1W0A6Q4"/>
<feature type="transmembrane region" description="Helical" evidence="14">
    <location>
        <begin position="80"/>
        <end position="98"/>
    </location>
</feature>
<dbReference type="InterPro" id="IPR001783">
    <property type="entry name" value="Lumazine-bd"/>
</dbReference>
<dbReference type="AlphaFoldDB" id="A0A1W0A6Q4"/>
<dbReference type="SUPFAM" id="SSF54631">
    <property type="entry name" value="CBS-domain pair"/>
    <property type="match status" value="1"/>
</dbReference>
<comment type="subcellular location">
    <subcellularLocation>
        <location evidence="2">Membrane</location>
        <topology evidence="2">Multi-pass membrane protein</topology>
    </subcellularLocation>
</comment>
<dbReference type="EMBL" id="JNBS01000405">
    <property type="protein sequence ID" value="OQS05898.1"/>
    <property type="molecule type" value="Genomic_DNA"/>
</dbReference>
<dbReference type="GO" id="GO:0004746">
    <property type="term" value="F:riboflavin synthase activity"/>
    <property type="evidence" value="ECO:0007669"/>
    <property type="project" value="UniProtKB-EC"/>
</dbReference>
<keyword evidence="8 12" id="KW-0812">Transmembrane</keyword>
<evidence type="ECO:0000256" key="1">
    <source>
        <dbReference type="ARBA" id="ARBA00002803"/>
    </source>
</evidence>